<accession>A0A8D8QBN1</accession>
<evidence type="ECO:0000313" key="1">
    <source>
        <dbReference type="EMBL" id="CAG6628642.1"/>
    </source>
</evidence>
<reference evidence="1" key="1">
    <citation type="submission" date="2021-05" db="EMBL/GenBank/DDBJ databases">
        <authorList>
            <person name="Alioto T."/>
            <person name="Alioto T."/>
            <person name="Gomez Garrido J."/>
        </authorList>
    </citation>
    <scope>NUCLEOTIDE SEQUENCE</scope>
</reference>
<organism evidence="1">
    <name type="scientific">Cacopsylla melanoneura</name>
    <dbReference type="NCBI Taxonomy" id="428564"/>
    <lineage>
        <taxon>Eukaryota</taxon>
        <taxon>Metazoa</taxon>
        <taxon>Ecdysozoa</taxon>
        <taxon>Arthropoda</taxon>
        <taxon>Hexapoda</taxon>
        <taxon>Insecta</taxon>
        <taxon>Pterygota</taxon>
        <taxon>Neoptera</taxon>
        <taxon>Paraneoptera</taxon>
        <taxon>Hemiptera</taxon>
        <taxon>Sternorrhyncha</taxon>
        <taxon>Psylloidea</taxon>
        <taxon>Psyllidae</taxon>
        <taxon>Psyllinae</taxon>
        <taxon>Cacopsylla</taxon>
    </lineage>
</organism>
<dbReference type="EMBL" id="HBUF01068393">
    <property type="protein sequence ID" value="CAG6628643.1"/>
    <property type="molecule type" value="Transcribed_RNA"/>
</dbReference>
<dbReference type="EMBL" id="HBUF01068392">
    <property type="protein sequence ID" value="CAG6628642.1"/>
    <property type="molecule type" value="Transcribed_RNA"/>
</dbReference>
<proteinExistence type="predicted"/>
<protein>
    <submittedName>
        <fullName evidence="1">Uncharacterized protein</fullName>
    </submittedName>
</protein>
<name>A0A8D8QBN1_9HEMI</name>
<dbReference type="AlphaFoldDB" id="A0A8D8QBN1"/>
<sequence length="115" mass="13849">MRFSNQICINMYFYKIWRCMKAKGTPKKCVRIMKDMYERTVCERSAEEMKIELEKWKNALKKRVLRINRMKTRQLNFRIDKGQRVHLDPRWRGTECCGKIQVSGINGRQGMRTGL</sequence>